<evidence type="ECO:0000313" key="14">
    <source>
        <dbReference type="Proteomes" id="UP000528964"/>
    </source>
</evidence>
<dbReference type="GO" id="GO:1990281">
    <property type="term" value="C:efflux pump complex"/>
    <property type="evidence" value="ECO:0007669"/>
    <property type="project" value="TreeGrafter"/>
</dbReference>
<dbReference type="Gene3D" id="2.40.30.170">
    <property type="match status" value="1"/>
</dbReference>
<dbReference type="InterPro" id="IPR058627">
    <property type="entry name" value="MdtA-like_C"/>
</dbReference>
<keyword evidence="14" id="KW-1185">Reference proteome</keyword>
<feature type="region of interest" description="Disordered" evidence="8">
    <location>
        <begin position="384"/>
        <end position="427"/>
    </location>
</feature>
<protein>
    <submittedName>
        <fullName evidence="13">Multidrug efflux system membrane fusion protein</fullName>
    </submittedName>
</protein>
<feature type="domain" description="Multidrug resistance protein MdtA-like barrel-sandwich hybrid" evidence="10">
    <location>
        <begin position="85"/>
        <end position="228"/>
    </location>
</feature>
<keyword evidence="6" id="KW-0472">Membrane</keyword>
<feature type="region of interest" description="Disordered" evidence="8">
    <location>
        <begin position="32"/>
        <end position="55"/>
    </location>
</feature>
<evidence type="ECO:0000259" key="10">
    <source>
        <dbReference type="Pfam" id="PF25917"/>
    </source>
</evidence>
<evidence type="ECO:0000256" key="4">
    <source>
        <dbReference type="ARBA" id="ARBA00022475"/>
    </source>
</evidence>
<evidence type="ECO:0000259" key="11">
    <source>
        <dbReference type="Pfam" id="PF25944"/>
    </source>
</evidence>
<keyword evidence="3" id="KW-0813">Transport</keyword>
<keyword evidence="4" id="KW-1003">Cell membrane</keyword>
<dbReference type="Gene3D" id="1.10.287.470">
    <property type="entry name" value="Helix hairpin bin"/>
    <property type="match status" value="1"/>
</dbReference>
<dbReference type="GO" id="GO:0015562">
    <property type="term" value="F:efflux transmembrane transporter activity"/>
    <property type="evidence" value="ECO:0007669"/>
    <property type="project" value="TreeGrafter"/>
</dbReference>
<keyword evidence="5" id="KW-0997">Cell inner membrane</keyword>
<evidence type="ECO:0000256" key="1">
    <source>
        <dbReference type="ARBA" id="ARBA00004236"/>
    </source>
</evidence>
<dbReference type="RefSeq" id="WP_183394010.1">
    <property type="nucleotide sequence ID" value="NZ_JACIDR010000001.1"/>
</dbReference>
<feature type="domain" description="Multidrug resistance protein MdtA-like C-terminal permuted SH3" evidence="12">
    <location>
        <begin position="318"/>
        <end position="377"/>
    </location>
</feature>
<name>A0A7W6D0P2_9HYPH</name>
<sequence length="427" mass="45631">MKRLIILLLVVAAGVAAWRFWPPPFWPPSFLSASNEGAPSQREQPRRAGRRGGMSDQPVPVIASAAVRQDVPVFLEGVGTFQALNTVTVKPQVEGTLVEVAFREGQDVKAGDVLARIDPATYQAQYDQAVAQKAQFEAQLANARTDLERYQRLARNDYGSQQQAETQKATVNQLEAQVRYYGALIEQAKTTLDRTIVRAPISGRTGVRGVDQGNYVTVGDATGIVTITQLQPIAALFTLPQQNIAAVNKAMARGPVTVEALAADGERTLDRGTLDVIDNQVDQATGTVKLKATFPNAELSLWPGQFTNVRIAVDTLRDVVTVPGAAVQQGPDGPFVYVVQDDGTVAQRAVGVTRQDAELAVIASGLEAGDKVITTGFTRLRDGQKVELGSSDGAQPDDARSSDSRPAGPRRDGAPDRRAEGDAAPGK</sequence>
<dbReference type="Pfam" id="PF25876">
    <property type="entry name" value="HH_MFP_RND"/>
    <property type="match status" value="1"/>
</dbReference>
<reference evidence="13 14" key="1">
    <citation type="submission" date="2020-08" db="EMBL/GenBank/DDBJ databases">
        <title>Genomic Encyclopedia of Type Strains, Phase IV (KMG-IV): sequencing the most valuable type-strain genomes for metagenomic binning, comparative biology and taxonomic classification.</title>
        <authorList>
            <person name="Goeker M."/>
        </authorList>
    </citation>
    <scope>NUCLEOTIDE SEQUENCE [LARGE SCALE GENOMIC DNA]</scope>
    <source>
        <strain evidence="13 14">DSM 25481</strain>
    </source>
</reference>
<dbReference type="InterPro" id="IPR006143">
    <property type="entry name" value="RND_pump_MFP"/>
</dbReference>
<evidence type="ECO:0000259" key="12">
    <source>
        <dbReference type="Pfam" id="PF25967"/>
    </source>
</evidence>
<dbReference type="Proteomes" id="UP000528964">
    <property type="component" value="Unassembled WGS sequence"/>
</dbReference>
<dbReference type="Pfam" id="PF25917">
    <property type="entry name" value="BSH_RND"/>
    <property type="match status" value="1"/>
</dbReference>
<evidence type="ECO:0000256" key="6">
    <source>
        <dbReference type="ARBA" id="ARBA00023136"/>
    </source>
</evidence>
<dbReference type="Gene3D" id="2.40.50.100">
    <property type="match status" value="1"/>
</dbReference>
<evidence type="ECO:0000256" key="7">
    <source>
        <dbReference type="SAM" id="Coils"/>
    </source>
</evidence>
<feature type="coiled-coil region" evidence="7">
    <location>
        <begin position="126"/>
        <end position="153"/>
    </location>
</feature>
<dbReference type="InterPro" id="IPR058626">
    <property type="entry name" value="MdtA-like_b-barrel"/>
</dbReference>
<dbReference type="Gene3D" id="2.40.420.20">
    <property type="match status" value="1"/>
</dbReference>
<dbReference type="Pfam" id="PF25967">
    <property type="entry name" value="RND-MFP_C"/>
    <property type="match status" value="1"/>
</dbReference>
<dbReference type="AlphaFoldDB" id="A0A7W6D0P2"/>
<dbReference type="InterPro" id="IPR058624">
    <property type="entry name" value="MdtA-like_HH"/>
</dbReference>
<dbReference type="SUPFAM" id="SSF111369">
    <property type="entry name" value="HlyD-like secretion proteins"/>
    <property type="match status" value="1"/>
</dbReference>
<evidence type="ECO:0000256" key="5">
    <source>
        <dbReference type="ARBA" id="ARBA00022519"/>
    </source>
</evidence>
<gene>
    <name evidence="13" type="ORF">GGR24_000843</name>
</gene>
<dbReference type="PANTHER" id="PTHR30469">
    <property type="entry name" value="MULTIDRUG RESISTANCE PROTEIN MDTA"/>
    <property type="match status" value="1"/>
</dbReference>
<evidence type="ECO:0000259" key="9">
    <source>
        <dbReference type="Pfam" id="PF25876"/>
    </source>
</evidence>
<comment type="caution">
    <text evidence="13">The sequence shown here is derived from an EMBL/GenBank/DDBJ whole genome shotgun (WGS) entry which is preliminary data.</text>
</comment>
<dbReference type="FunFam" id="2.40.420.20:FF:000001">
    <property type="entry name" value="Efflux RND transporter periplasmic adaptor subunit"/>
    <property type="match status" value="1"/>
</dbReference>
<keyword evidence="7" id="KW-0175">Coiled coil</keyword>
<evidence type="ECO:0000313" key="13">
    <source>
        <dbReference type="EMBL" id="MBB3972210.1"/>
    </source>
</evidence>
<evidence type="ECO:0000256" key="8">
    <source>
        <dbReference type="SAM" id="MobiDB-lite"/>
    </source>
</evidence>
<proteinExistence type="inferred from homology"/>
<accession>A0A7W6D0P2</accession>
<dbReference type="EMBL" id="JACIDR010000001">
    <property type="protein sequence ID" value="MBB3972210.1"/>
    <property type="molecule type" value="Genomic_DNA"/>
</dbReference>
<dbReference type="NCBIfam" id="TIGR01730">
    <property type="entry name" value="RND_mfp"/>
    <property type="match status" value="1"/>
</dbReference>
<evidence type="ECO:0000256" key="3">
    <source>
        <dbReference type="ARBA" id="ARBA00022448"/>
    </source>
</evidence>
<comment type="subcellular location">
    <subcellularLocation>
        <location evidence="1">Cell membrane</location>
    </subcellularLocation>
</comment>
<dbReference type="PANTHER" id="PTHR30469:SF12">
    <property type="entry name" value="MULTIDRUG RESISTANCE PROTEIN MDTA"/>
    <property type="match status" value="1"/>
</dbReference>
<organism evidence="13 14">
    <name type="scientific">Hansschlegelia beijingensis</name>
    <dbReference type="NCBI Taxonomy" id="1133344"/>
    <lineage>
        <taxon>Bacteria</taxon>
        <taxon>Pseudomonadati</taxon>
        <taxon>Pseudomonadota</taxon>
        <taxon>Alphaproteobacteria</taxon>
        <taxon>Hyphomicrobiales</taxon>
        <taxon>Methylopilaceae</taxon>
        <taxon>Hansschlegelia</taxon>
    </lineage>
</organism>
<feature type="domain" description="Multidrug resistance protein MdtA-like beta-barrel" evidence="11">
    <location>
        <begin position="232"/>
        <end position="315"/>
    </location>
</feature>
<feature type="domain" description="Multidrug resistance protein MdtA-like alpha-helical hairpin" evidence="9">
    <location>
        <begin position="125"/>
        <end position="194"/>
    </location>
</feature>
<dbReference type="Pfam" id="PF25944">
    <property type="entry name" value="Beta-barrel_RND"/>
    <property type="match status" value="1"/>
</dbReference>
<evidence type="ECO:0000256" key="2">
    <source>
        <dbReference type="ARBA" id="ARBA00009477"/>
    </source>
</evidence>
<dbReference type="GO" id="GO:0030313">
    <property type="term" value="C:cell envelope"/>
    <property type="evidence" value="ECO:0007669"/>
    <property type="project" value="UniProtKB-SubCell"/>
</dbReference>
<feature type="compositionally biased region" description="Basic and acidic residues" evidence="8">
    <location>
        <begin position="397"/>
        <end position="421"/>
    </location>
</feature>
<dbReference type="InterPro" id="IPR058625">
    <property type="entry name" value="MdtA-like_BSH"/>
</dbReference>
<comment type="similarity">
    <text evidence="2">Belongs to the membrane fusion protein (MFP) (TC 8.A.1) family.</text>
</comment>